<dbReference type="PANTHER" id="PTHR42852">
    <property type="entry name" value="THIOL:DISULFIDE INTERCHANGE PROTEIN DSBE"/>
    <property type="match status" value="1"/>
</dbReference>
<proteinExistence type="predicted"/>
<keyword evidence="4" id="KW-1015">Disulfide bond</keyword>
<dbReference type="GO" id="GO:0016491">
    <property type="term" value="F:oxidoreductase activity"/>
    <property type="evidence" value="ECO:0007669"/>
    <property type="project" value="InterPro"/>
</dbReference>
<dbReference type="InterPro" id="IPR000866">
    <property type="entry name" value="AhpC/TSA"/>
</dbReference>
<evidence type="ECO:0000256" key="6">
    <source>
        <dbReference type="SAM" id="MobiDB-lite"/>
    </source>
</evidence>
<feature type="compositionally biased region" description="Basic and acidic residues" evidence="6">
    <location>
        <begin position="26"/>
        <end position="36"/>
    </location>
</feature>
<dbReference type="InterPro" id="IPR036249">
    <property type="entry name" value="Thioredoxin-like_sf"/>
</dbReference>
<dbReference type="Proteomes" id="UP000243528">
    <property type="component" value="Unassembled WGS sequence"/>
</dbReference>
<dbReference type="InterPro" id="IPR013766">
    <property type="entry name" value="Thioredoxin_domain"/>
</dbReference>
<evidence type="ECO:0000259" key="8">
    <source>
        <dbReference type="PROSITE" id="PS51352"/>
    </source>
</evidence>
<organism evidence="9 10">
    <name type="scientific">Haloactinopolyspora alba</name>
    <dbReference type="NCBI Taxonomy" id="648780"/>
    <lineage>
        <taxon>Bacteria</taxon>
        <taxon>Bacillati</taxon>
        <taxon>Actinomycetota</taxon>
        <taxon>Actinomycetes</taxon>
        <taxon>Jiangellales</taxon>
        <taxon>Jiangellaceae</taxon>
        <taxon>Haloactinopolyspora</taxon>
    </lineage>
</organism>
<dbReference type="PROSITE" id="PS51352">
    <property type="entry name" value="THIOREDOXIN_2"/>
    <property type="match status" value="1"/>
</dbReference>
<evidence type="ECO:0000313" key="10">
    <source>
        <dbReference type="Proteomes" id="UP000243528"/>
    </source>
</evidence>
<dbReference type="InterPro" id="IPR017937">
    <property type="entry name" value="Thioredoxin_CS"/>
</dbReference>
<evidence type="ECO:0000256" key="2">
    <source>
        <dbReference type="ARBA" id="ARBA00022748"/>
    </source>
</evidence>
<evidence type="ECO:0000313" key="9">
    <source>
        <dbReference type="EMBL" id="PSK96384.1"/>
    </source>
</evidence>
<comment type="subcellular location">
    <subcellularLocation>
        <location evidence="1">Cell envelope</location>
    </subcellularLocation>
</comment>
<dbReference type="InterPro" id="IPR050553">
    <property type="entry name" value="Thioredoxin_ResA/DsbE_sf"/>
</dbReference>
<dbReference type="GO" id="GO:0016209">
    <property type="term" value="F:antioxidant activity"/>
    <property type="evidence" value="ECO:0007669"/>
    <property type="project" value="InterPro"/>
</dbReference>
<evidence type="ECO:0000256" key="3">
    <source>
        <dbReference type="ARBA" id="ARBA00022968"/>
    </source>
</evidence>
<protein>
    <submittedName>
        <fullName evidence="9">Peroxiredoxin</fullName>
    </submittedName>
</protein>
<dbReference type="EMBL" id="PYGE01000026">
    <property type="protein sequence ID" value="PSK96384.1"/>
    <property type="molecule type" value="Genomic_DNA"/>
</dbReference>
<comment type="caution">
    <text evidence="9">The sequence shown here is derived from an EMBL/GenBank/DDBJ whole genome shotgun (WGS) entry which is preliminary data.</text>
</comment>
<sequence>MMRHARLVAVVVAAAALFAGCSDGQVQRDGDSDRSGYIEGDGAVSTYPPAEREPAPDFSGPLLDGDDTFELADAAGDVVVLNVWGSWCPPCRKEAPGLQAVHEALRDQGVRFVGVNTRDDETAANAFEDEFGITYPSVFDPKGEALLAFRKTVPPGAIPSTLVIDRQGRIAARVLGAISETSLRQLVADIAAEDPTAS</sequence>
<keyword evidence="2" id="KW-0201">Cytochrome c-type biogenesis</keyword>
<evidence type="ECO:0000256" key="7">
    <source>
        <dbReference type="SAM" id="SignalP"/>
    </source>
</evidence>
<feature type="domain" description="Thioredoxin" evidence="8">
    <location>
        <begin position="49"/>
        <end position="192"/>
    </location>
</feature>
<dbReference type="AlphaFoldDB" id="A0A2P8DGN0"/>
<keyword evidence="10" id="KW-1185">Reference proteome</keyword>
<dbReference type="PROSITE" id="PS51257">
    <property type="entry name" value="PROKAR_LIPOPROTEIN"/>
    <property type="match status" value="1"/>
</dbReference>
<feature type="signal peptide" evidence="7">
    <location>
        <begin position="1"/>
        <end position="24"/>
    </location>
</feature>
<dbReference type="RefSeq" id="WP_106539672.1">
    <property type="nucleotide sequence ID" value="NZ_PYGE01000026.1"/>
</dbReference>
<evidence type="ECO:0000256" key="1">
    <source>
        <dbReference type="ARBA" id="ARBA00004196"/>
    </source>
</evidence>
<feature type="chain" id="PRO_5015181901" evidence="7">
    <location>
        <begin position="25"/>
        <end position="198"/>
    </location>
</feature>
<accession>A0A2P8DGN0</accession>
<evidence type="ECO:0000256" key="5">
    <source>
        <dbReference type="ARBA" id="ARBA00023284"/>
    </source>
</evidence>
<dbReference type="Gene3D" id="3.40.30.10">
    <property type="entry name" value="Glutaredoxin"/>
    <property type="match status" value="1"/>
</dbReference>
<dbReference type="OrthoDB" id="9796554at2"/>
<dbReference type="PANTHER" id="PTHR42852:SF6">
    <property type="entry name" value="THIOL:DISULFIDE INTERCHANGE PROTEIN DSBE"/>
    <property type="match status" value="1"/>
</dbReference>
<dbReference type="CDD" id="cd02966">
    <property type="entry name" value="TlpA_like_family"/>
    <property type="match status" value="1"/>
</dbReference>
<dbReference type="GO" id="GO:0030313">
    <property type="term" value="C:cell envelope"/>
    <property type="evidence" value="ECO:0007669"/>
    <property type="project" value="UniProtKB-SubCell"/>
</dbReference>
<keyword evidence="7" id="KW-0732">Signal</keyword>
<name>A0A2P8DGN0_9ACTN</name>
<dbReference type="GO" id="GO:0017004">
    <property type="term" value="P:cytochrome complex assembly"/>
    <property type="evidence" value="ECO:0007669"/>
    <property type="project" value="UniProtKB-KW"/>
</dbReference>
<reference evidence="9 10" key="1">
    <citation type="submission" date="2018-03" db="EMBL/GenBank/DDBJ databases">
        <title>Genomic Encyclopedia of Archaeal and Bacterial Type Strains, Phase II (KMG-II): from individual species to whole genera.</title>
        <authorList>
            <person name="Goeker M."/>
        </authorList>
    </citation>
    <scope>NUCLEOTIDE SEQUENCE [LARGE SCALE GENOMIC DNA]</scope>
    <source>
        <strain evidence="9 10">DSM 45211</strain>
    </source>
</reference>
<keyword evidence="5" id="KW-0676">Redox-active center</keyword>
<keyword evidence="3" id="KW-0812">Transmembrane</keyword>
<gene>
    <name evidence="9" type="ORF">CLV30_12643</name>
</gene>
<dbReference type="PROSITE" id="PS00194">
    <property type="entry name" value="THIOREDOXIN_1"/>
    <property type="match status" value="1"/>
</dbReference>
<feature type="region of interest" description="Disordered" evidence="6">
    <location>
        <begin position="25"/>
        <end position="57"/>
    </location>
</feature>
<evidence type="ECO:0000256" key="4">
    <source>
        <dbReference type="ARBA" id="ARBA00023157"/>
    </source>
</evidence>
<dbReference type="SUPFAM" id="SSF52833">
    <property type="entry name" value="Thioredoxin-like"/>
    <property type="match status" value="1"/>
</dbReference>
<dbReference type="Pfam" id="PF00578">
    <property type="entry name" value="AhpC-TSA"/>
    <property type="match status" value="1"/>
</dbReference>
<keyword evidence="3" id="KW-0735">Signal-anchor</keyword>